<dbReference type="AlphaFoldDB" id="A0A671TX89"/>
<dbReference type="InParanoid" id="A0A671TX89"/>
<dbReference type="Pfam" id="PF14291">
    <property type="entry name" value="DUF4371"/>
    <property type="match status" value="1"/>
</dbReference>
<feature type="compositionally biased region" description="Polar residues" evidence="1">
    <location>
        <begin position="39"/>
        <end position="52"/>
    </location>
</feature>
<feature type="compositionally biased region" description="Polar residues" evidence="1">
    <location>
        <begin position="1"/>
        <end position="19"/>
    </location>
</feature>
<keyword evidence="4" id="KW-1185">Reference proteome</keyword>
<dbReference type="OMA" id="AHEDCEM"/>
<sequence length="711" mass="80859">DSSCITVTPGENNDLSTEPSDNDDDQIGSFEEHEDDSHTTGTDEGDATTSTTAREKVPLSFTETDPACWPEHITSDQRIDIVRRGPVQIEDLNFPQSQTHRRFTKDRYFMRMKNGEKIRRSWLVYSKSSDAVFCFCCTIFGKRNHSLTGRGFRMWERLTLTLQDHEKSNVHRSNMDSWRELEMRVKTHSAIDQTYQEMQILERKHWNDVVKRLIAIVCHLAQKNLAFRGHNSNLHEPNNGNFLGIVELLAEFDPVMSEHVRRAEKKEIADHYLGKTIQNELITLIGDKTVEAITAKVKQSNYFSVIMDCTPDAAHTEQLSVTLRSVQCDIGVGATVAEHFVGFLPVVDTSGAGLTDVFLGHMEKLGLDMEKCRGQAYDNGSNMRGKNSGVQKRLLDINKKARFMPCASHSLNLVVVDAAKSTVESVSFFGVLQRLYNLFSSSPQRWEIFKENVPQLTLKAISSTRWECRVESVKVLRYQLPGVDKALLSLIEHATKKASGLEREIMTWKFLVTVIIWYNILYEVNRVSKLLQSPQVGIDVLQRKVGHVLTFLREYRENGLSSAHTDARDIAEEMEMPMVFPTPRGRKPKHQFPYESQNADSSLTMTPEERFKRDVFLPLVDSAIMGTSVRFKLMESFHSLFGFIYGRKEMKKAMEAGTLEKSCKNMEETLGDVDAEELVREVSAAVTAVPVQENTGLQMLSYIYTNDLLDL</sequence>
<dbReference type="PANTHER" id="PTHR45749:SF35">
    <property type="entry name" value="AC-LIKE TRANSPOSASE-RELATED"/>
    <property type="match status" value="1"/>
</dbReference>
<dbReference type="SMART" id="SM00597">
    <property type="entry name" value="ZnF_TTF"/>
    <property type="match status" value="1"/>
</dbReference>
<dbReference type="InterPro" id="IPR012337">
    <property type="entry name" value="RNaseH-like_sf"/>
</dbReference>
<dbReference type="InterPro" id="IPR006580">
    <property type="entry name" value="Znf_TTF"/>
</dbReference>
<dbReference type="GeneTree" id="ENSGT00940000166662"/>
<dbReference type="Proteomes" id="UP000472265">
    <property type="component" value="Unassembled WGS sequence"/>
</dbReference>
<accession>A0A671TX89</accession>
<dbReference type="Ensembl" id="ENSSAUT00010007139.1">
    <property type="protein sequence ID" value="ENSSAUP00010006639.1"/>
    <property type="gene ID" value="ENSSAUG00010003367.1"/>
</dbReference>
<reference evidence="3" key="2">
    <citation type="submission" date="2025-09" db="UniProtKB">
        <authorList>
            <consortium name="Ensembl"/>
        </authorList>
    </citation>
    <scope>IDENTIFICATION</scope>
</reference>
<feature type="region of interest" description="Disordered" evidence="1">
    <location>
        <begin position="1"/>
        <end position="57"/>
    </location>
</feature>
<dbReference type="PANTHER" id="PTHR45749">
    <property type="match status" value="1"/>
</dbReference>
<feature type="domain" description="TTF-type" evidence="2">
    <location>
        <begin position="105"/>
        <end position="190"/>
    </location>
</feature>
<name>A0A671TX89_SPAAU</name>
<evidence type="ECO:0000313" key="4">
    <source>
        <dbReference type="Proteomes" id="UP000472265"/>
    </source>
</evidence>
<evidence type="ECO:0000313" key="3">
    <source>
        <dbReference type="Ensembl" id="ENSSAUP00010006639.1"/>
    </source>
</evidence>
<dbReference type="InterPro" id="IPR025398">
    <property type="entry name" value="DUF4371"/>
</dbReference>
<evidence type="ECO:0000259" key="2">
    <source>
        <dbReference type="SMART" id="SM00597"/>
    </source>
</evidence>
<organism evidence="3 4">
    <name type="scientific">Sparus aurata</name>
    <name type="common">Gilthead sea bream</name>
    <dbReference type="NCBI Taxonomy" id="8175"/>
    <lineage>
        <taxon>Eukaryota</taxon>
        <taxon>Metazoa</taxon>
        <taxon>Chordata</taxon>
        <taxon>Craniata</taxon>
        <taxon>Vertebrata</taxon>
        <taxon>Euteleostomi</taxon>
        <taxon>Actinopterygii</taxon>
        <taxon>Neopterygii</taxon>
        <taxon>Teleostei</taxon>
        <taxon>Neoteleostei</taxon>
        <taxon>Acanthomorphata</taxon>
        <taxon>Eupercaria</taxon>
        <taxon>Spariformes</taxon>
        <taxon>Sparidae</taxon>
        <taxon>Sparus</taxon>
    </lineage>
</organism>
<reference evidence="3" key="1">
    <citation type="submission" date="2025-08" db="UniProtKB">
        <authorList>
            <consortium name="Ensembl"/>
        </authorList>
    </citation>
    <scope>IDENTIFICATION</scope>
</reference>
<dbReference type="SUPFAM" id="SSF53098">
    <property type="entry name" value="Ribonuclease H-like"/>
    <property type="match status" value="1"/>
</dbReference>
<protein>
    <recommendedName>
        <fullName evidence="2">TTF-type domain-containing protein</fullName>
    </recommendedName>
</protein>
<proteinExistence type="predicted"/>
<evidence type="ECO:0000256" key="1">
    <source>
        <dbReference type="SAM" id="MobiDB-lite"/>
    </source>
</evidence>